<accession>A0A1D8PB26</accession>
<reference evidence="1 2" key="1">
    <citation type="submission" date="2016-10" db="EMBL/GenBank/DDBJ databases">
        <title>Lutibacter sp. LPB0138, isolated from marine gastropod.</title>
        <authorList>
            <person name="Kim E."/>
            <person name="Yi H."/>
        </authorList>
    </citation>
    <scope>NUCLEOTIDE SEQUENCE [LARGE SCALE GENOMIC DNA]</scope>
    <source>
        <strain evidence="1 2">LPB0138</strain>
    </source>
</reference>
<name>A0A1D8PB26_9FLAO</name>
<evidence type="ECO:0000313" key="1">
    <source>
        <dbReference type="EMBL" id="AOW21780.1"/>
    </source>
</evidence>
<gene>
    <name evidence="1" type="ORF">LPB138_14315</name>
</gene>
<protein>
    <submittedName>
        <fullName evidence="1">Uncharacterized protein</fullName>
    </submittedName>
</protein>
<dbReference type="KEGG" id="lul:LPB138_14315"/>
<organism evidence="1 2">
    <name type="scientific">Urechidicola croceus</name>
    <dbReference type="NCBI Taxonomy" id="1850246"/>
    <lineage>
        <taxon>Bacteria</taxon>
        <taxon>Pseudomonadati</taxon>
        <taxon>Bacteroidota</taxon>
        <taxon>Flavobacteriia</taxon>
        <taxon>Flavobacteriales</taxon>
        <taxon>Flavobacteriaceae</taxon>
        <taxon>Urechidicola</taxon>
    </lineage>
</organism>
<dbReference type="STRING" id="1850246.LPB138_14315"/>
<dbReference type="AlphaFoldDB" id="A0A1D8PB26"/>
<dbReference type="RefSeq" id="WP_070237940.1">
    <property type="nucleotide sequence ID" value="NZ_CP017478.1"/>
</dbReference>
<dbReference type="OrthoDB" id="1448832at2"/>
<sequence>MSCVNDVDFDQVDDIEINTVHRASLVYFTTNNESFLDVLGNQVLTISDTTTLPIFQGPYTENYLVRADFNYNITNTFNRDFTIQYEFLSEDYMRTWLFDPIEVPSNTVDYEITQSITEDNIQQVIESNRVVINIILEPTNEPTNTNPELSLQSAATFYYQVTTTDE</sequence>
<keyword evidence="2" id="KW-1185">Reference proteome</keyword>
<dbReference type="Proteomes" id="UP000176050">
    <property type="component" value="Chromosome"/>
</dbReference>
<evidence type="ECO:0000313" key="2">
    <source>
        <dbReference type="Proteomes" id="UP000176050"/>
    </source>
</evidence>
<dbReference type="EMBL" id="CP017478">
    <property type="protein sequence ID" value="AOW21780.1"/>
    <property type="molecule type" value="Genomic_DNA"/>
</dbReference>
<proteinExistence type="predicted"/>